<keyword evidence="11" id="KW-1133">Transmembrane helix</keyword>
<evidence type="ECO:0000256" key="10">
    <source>
        <dbReference type="ARBA" id="ARBA00023317"/>
    </source>
</evidence>
<keyword evidence="2" id="KW-0444">Lipid biosynthesis</keyword>
<dbReference type="PANTHER" id="PTHR35809">
    <property type="entry name" value="ARCHAETIDYLSERINE DECARBOXYLASE PROENZYME-RELATED"/>
    <property type="match status" value="1"/>
</dbReference>
<dbReference type="RefSeq" id="WP_136083337.1">
    <property type="nucleotide sequence ID" value="NZ_CAAHFG010000005.1"/>
</dbReference>
<evidence type="ECO:0000256" key="4">
    <source>
        <dbReference type="ARBA" id="ARBA00023098"/>
    </source>
</evidence>
<evidence type="ECO:0000313" key="13">
    <source>
        <dbReference type="Proteomes" id="UP000366872"/>
    </source>
</evidence>
<feature type="transmembrane region" description="Helical" evidence="11">
    <location>
        <begin position="36"/>
        <end position="55"/>
    </location>
</feature>
<dbReference type="Proteomes" id="UP000366872">
    <property type="component" value="Unassembled WGS sequence"/>
</dbReference>
<proteinExistence type="predicted"/>
<evidence type="ECO:0000256" key="5">
    <source>
        <dbReference type="ARBA" id="ARBA00023136"/>
    </source>
</evidence>
<keyword evidence="1" id="KW-1003">Cell membrane</keyword>
<evidence type="ECO:0000256" key="3">
    <source>
        <dbReference type="ARBA" id="ARBA00022793"/>
    </source>
</evidence>
<keyword evidence="5 11" id="KW-0472">Membrane</keyword>
<dbReference type="AlphaFoldDB" id="A0A6C2UF95"/>
<protein>
    <submittedName>
        <fullName evidence="12">Phosphatidylserine decarboxylase proenzyme</fullName>
    </submittedName>
</protein>
<reference evidence="12 13" key="1">
    <citation type="submission" date="2019-04" db="EMBL/GenBank/DDBJ databases">
        <authorList>
            <person name="Van Vliet M D."/>
        </authorList>
    </citation>
    <scope>NUCLEOTIDE SEQUENCE [LARGE SCALE GENOMIC DNA]</scope>
    <source>
        <strain evidence="12 13">F1</strain>
    </source>
</reference>
<evidence type="ECO:0000256" key="11">
    <source>
        <dbReference type="SAM" id="Phobius"/>
    </source>
</evidence>
<dbReference type="GO" id="GO:0004609">
    <property type="term" value="F:phosphatidylserine decarboxylase activity"/>
    <property type="evidence" value="ECO:0007669"/>
    <property type="project" value="InterPro"/>
</dbReference>
<name>A0A6C2UF95_PONDE</name>
<keyword evidence="8" id="KW-0456">Lyase</keyword>
<dbReference type="PANTHER" id="PTHR35809:SF1">
    <property type="entry name" value="ARCHAETIDYLSERINE DECARBOXYLASE PROENZYME-RELATED"/>
    <property type="match status" value="1"/>
</dbReference>
<keyword evidence="10" id="KW-0670">Pyruvate</keyword>
<keyword evidence="11" id="KW-0812">Transmembrane</keyword>
<sequence length="234" mass="25192">MKLCRYGMREWLGSGLAALAMGGVWLLVLLKLNVAAGTVLLILTALAWLAIAAFFRVPVRAIPSDDLVLVSPADGLVRDIEVVKDHGIEAFEGLELLRIGIFLSVLDVHVNRAPCAFKVEHRKYKEGRFLDARSPRCAKENESLVIAGTGRAGGKDFPMAVRQVSGAIARRIVCEAAPGDALEKGAIYGMIKFGSRTELYLPNEPWMTARVAIGDKICSGSTVIASIQLAGDFA</sequence>
<dbReference type="Pfam" id="PF02666">
    <property type="entry name" value="PS_Dcarbxylase"/>
    <property type="match status" value="1"/>
</dbReference>
<evidence type="ECO:0000256" key="8">
    <source>
        <dbReference type="ARBA" id="ARBA00023239"/>
    </source>
</evidence>
<accession>A0A6C2UF95</accession>
<keyword evidence="3" id="KW-0210">Decarboxylase</keyword>
<evidence type="ECO:0000256" key="6">
    <source>
        <dbReference type="ARBA" id="ARBA00023145"/>
    </source>
</evidence>
<evidence type="ECO:0000256" key="1">
    <source>
        <dbReference type="ARBA" id="ARBA00022475"/>
    </source>
</evidence>
<dbReference type="InterPro" id="IPR003817">
    <property type="entry name" value="PS_Dcarbxylase"/>
</dbReference>
<keyword evidence="13" id="KW-1185">Reference proteome</keyword>
<evidence type="ECO:0000256" key="9">
    <source>
        <dbReference type="ARBA" id="ARBA00023264"/>
    </source>
</evidence>
<keyword evidence="6" id="KW-0865">Zymogen</keyword>
<keyword evidence="7" id="KW-0594">Phospholipid biosynthesis</keyword>
<dbReference type="InterPro" id="IPR033175">
    <property type="entry name" value="PSD-A"/>
</dbReference>
<evidence type="ECO:0000256" key="2">
    <source>
        <dbReference type="ARBA" id="ARBA00022516"/>
    </source>
</evidence>
<feature type="transmembrane region" description="Helical" evidence="11">
    <location>
        <begin position="12"/>
        <end position="30"/>
    </location>
</feature>
<organism evidence="12 13">
    <name type="scientific">Pontiella desulfatans</name>
    <dbReference type="NCBI Taxonomy" id="2750659"/>
    <lineage>
        <taxon>Bacteria</taxon>
        <taxon>Pseudomonadati</taxon>
        <taxon>Kiritimatiellota</taxon>
        <taxon>Kiritimatiellia</taxon>
        <taxon>Kiritimatiellales</taxon>
        <taxon>Pontiellaceae</taxon>
        <taxon>Pontiella</taxon>
    </lineage>
</organism>
<gene>
    <name evidence="12" type="primary">psd</name>
    <name evidence="12" type="ORF">PDESU_06478</name>
</gene>
<evidence type="ECO:0000313" key="12">
    <source>
        <dbReference type="EMBL" id="VGO17876.1"/>
    </source>
</evidence>
<dbReference type="EMBL" id="CAAHFG010000005">
    <property type="protein sequence ID" value="VGO17876.1"/>
    <property type="molecule type" value="Genomic_DNA"/>
</dbReference>
<keyword evidence="9" id="KW-1208">Phospholipid metabolism</keyword>
<keyword evidence="4" id="KW-0443">Lipid metabolism</keyword>
<dbReference type="GO" id="GO:0008654">
    <property type="term" value="P:phospholipid biosynthetic process"/>
    <property type="evidence" value="ECO:0007669"/>
    <property type="project" value="UniProtKB-KW"/>
</dbReference>
<evidence type="ECO:0000256" key="7">
    <source>
        <dbReference type="ARBA" id="ARBA00023209"/>
    </source>
</evidence>